<reference evidence="1" key="1">
    <citation type="submission" date="2021-04" db="EMBL/GenBank/DDBJ databases">
        <authorList>
            <person name="Postec A."/>
        </authorList>
    </citation>
    <scope>NUCLEOTIDE SEQUENCE</scope>
    <source>
        <strain evidence="1">F1F22</strain>
    </source>
</reference>
<reference evidence="1" key="2">
    <citation type="submission" date="2022-06" db="EMBL/GenBank/DDBJ databases">
        <title>Thermospira aquatica gen. nov., sp. nov.</title>
        <authorList>
            <person name="Ben Ali Gam Z."/>
            <person name="Labat M."/>
        </authorList>
    </citation>
    <scope>NUCLEOTIDE SEQUENCE</scope>
    <source>
        <strain evidence="1">F1F22</strain>
    </source>
</reference>
<evidence type="ECO:0000313" key="1">
    <source>
        <dbReference type="EMBL" id="URA09144.1"/>
    </source>
</evidence>
<dbReference type="RefSeq" id="WP_271434271.1">
    <property type="nucleotide sequence ID" value="NZ_CP073355.1"/>
</dbReference>
<sequence>MKRCIAWVSMVLFVLVTMGCKESLTRETFLKQEAGGLWGYIYGTRELIRENTSFNLMMNLQIVPLSENGEKPFSIGATSSTKGYYFYRVKPGTYAIDEWGVSGGDSGARSYPVGYKFEVKENTITYLGYVRFHQSGYTKDDSYWITYDIVSTDTMKEDLDMLYRDIPEAKDLKVVNAAWKFKLED</sequence>
<protein>
    <submittedName>
        <fullName evidence="1">Uncharacterized protein</fullName>
    </submittedName>
</protein>
<gene>
    <name evidence="1" type="ORF">KDW03_06440</name>
</gene>
<proteinExistence type="predicted"/>
<dbReference type="AlphaFoldDB" id="A0AAX3BAX0"/>
<dbReference type="KEGG" id="taqu:KDW03_06440"/>
<keyword evidence="2" id="KW-1185">Reference proteome</keyword>
<accession>A0AAX3BAX0</accession>
<organism evidence="1 2">
    <name type="scientific">Thermospira aquatica</name>
    <dbReference type="NCBI Taxonomy" id="2828656"/>
    <lineage>
        <taxon>Bacteria</taxon>
        <taxon>Pseudomonadati</taxon>
        <taxon>Spirochaetota</taxon>
        <taxon>Spirochaetia</taxon>
        <taxon>Brevinematales</taxon>
        <taxon>Thermospiraceae</taxon>
        <taxon>Thermospira</taxon>
    </lineage>
</organism>
<dbReference type="EMBL" id="CP073355">
    <property type="protein sequence ID" value="URA09144.1"/>
    <property type="molecule type" value="Genomic_DNA"/>
</dbReference>
<dbReference type="PROSITE" id="PS51257">
    <property type="entry name" value="PROKAR_LIPOPROTEIN"/>
    <property type="match status" value="1"/>
</dbReference>
<evidence type="ECO:0000313" key="2">
    <source>
        <dbReference type="Proteomes" id="UP001056539"/>
    </source>
</evidence>
<dbReference type="Proteomes" id="UP001056539">
    <property type="component" value="Chromosome"/>
</dbReference>
<name>A0AAX3BAX0_9SPIR</name>